<organism evidence="3 4">
    <name type="scientific">Gaoshiqia sediminis</name>
    <dbReference type="NCBI Taxonomy" id="2986998"/>
    <lineage>
        <taxon>Bacteria</taxon>
        <taxon>Pseudomonadati</taxon>
        <taxon>Bacteroidota</taxon>
        <taxon>Bacteroidia</taxon>
        <taxon>Marinilabiliales</taxon>
        <taxon>Prolixibacteraceae</taxon>
        <taxon>Gaoshiqia</taxon>
    </lineage>
</organism>
<name>A0AA42C9A0_9BACT</name>
<feature type="domain" description="FecR protein" evidence="1">
    <location>
        <begin position="123"/>
        <end position="213"/>
    </location>
</feature>
<dbReference type="Gene3D" id="3.55.50.30">
    <property type="match status" value="1"/>
</dbReference>
<feature type="domain" description="Protein FecR C-terminal" evidence="2">
    <location>
        <begin position="261"/>
        <end position="330"/>
    </location>
</feature>
<comment type="caution">
    <text evidence="3">The sequence shown here is derived from an EMBL/GenBank/DDBJ whole genome shotgun (WGS) entry which is preliminary data.</text>
</comment>
<gene>
    <name evidence="3" type="ORF">N2K84_03925</name>
</gene>
<dbReference type="PANTHER" id="PTHR30273:SF2">
    <property type="entry name" value="PROTEIN FECR"/>
    <property type="match status" value="1"/>
</dbReference>
<reference evidence="3" key="1">
    <citation type="submission" date="2022-10" db="EMBL/GenBank/DDBJ databases">
        <title>Gaoshiqiia sediminis gen. nov., sp. nov., isolated from coastal sediment.</title>
        <authorList>
            <person name="Yu W.X."/>
            <person name="Mu D.S."/>
            <person name="Du J.Z."/>
            <person name="Liang Y.Q."/>
        </authorList>
    </citation>
    <scope>NUCLEOTIDE SEQUENCE</scope>
    <source>
        <strain evidence="3">A06</strain>
    </source>
</reference>
<evidence type="ECO:0000313" key="4">
    <source>
        <dbReference type="Proteomes" id="UP001163821"/>
    </source>
</evidence>
<dbReference type="Gene3D" id="2.60.120.1440">
    <property type="match status" value="1"/>
</dbReference>
<protein>
    <submittedName>
        <fullName evidence="3">FecR domain-containing protein</fullName>
    </submittedName>
</protein>
<evidence type="ECO:0000313" key="3">
    <source>
        <dbReference type="EMBL" id="MCW0481865.1"/>
    </source>
</evidence>
<dbReference type="RefSeq" id="WP_282590475.1">
    <property type="nucleotide sequence ID" value="NZ_JAPAAF010000003.1"/>
</dbReference>
<dbReference type="EMBL" id="JAPAAF010000003">
    <property type="protein sequence ID" value="MCW0481865.1"/>
    <property type="molecule type" value="Genomic_DNA"/>
</dbReference>
<dbReference type="InterPro" id="IPR032508">
    <property type="entry name" value="FecR_C"/>
</dbReference>
<proteinExistence type="predicted"/>
<dbReference type="InterPro" id="IPR006860">
    <property type="entry name" value="FecR"/>
</dbReference>
<dbReference type="Pfam" id="PF16344">
    <property type="entry name" value="FecR_C"/>
    <property type="match status" value="1"/>
</dbReference>
<dbReference type="GO" id="GO:0016989">
    <property type="term" value="F:sigma factor antagonist activity"/>
    <property type="evidence" value="ECO:0007669"/>
    <property type="project" value="TreeGrafter"/>
</dbReference>
<dbReference type="Proteomes" id="UP001163821">
    <property type="component" value="Unassembled WGS sequence"/>
</dbReference>
<dbReference type="PIRSF" id="PIRSF018266">
    <property type="entry name" value="FecR"/>
    <property type="match status" value="1"/>
</dbReference>
<accession>A0AA42C9A0</accession>
<dbReference type="AlphaFoldDB" id="A0AA42C9A0"/>
<evidence type="ECO:0000259" key="1">
    <source>
        <dbReference type="Pfam" id="PF04773"/>
    </source>
</evidence>
<dbReference type="PANTHER" id="PTHR30273">
    <property type="entry name" value="PERIPLASMIC SIGNAL SENSOR AND SIGMA FACTOR ACTIVATOR FECR-RELATED"/>
    <property type="match status" value="1"/>
</dbReference>
<sequence>MVVPAFALLKKFIAGEHLTAQELKQLRDWMVRPENMVRLDEWMQELWMQAPELESEVHFEEIIAQVNSQYQSRREEKGFWELPVVKHFQRAAAILILPVILVSAYYFLHVTDTTDQYTEAIVPNGQKSEIVLPDGTHIWLNSGTRLRYPSKYGSGNRDVFLEGEAYFEVTPNKHAPFVVNTSNVAVNVLGTKFNVKAYPDETDVETALLSGKINLLLKPGSGKNQLIEMKPGEKVNYNLQQKITATNGFETDEIVGWKNNRLVFRDDTFDKLVKKIERWYDVEVLYDEMLLDSQRLTVELNEGESIDRLMEIIDKVMHVESQIVNRKVMIKPKMKS</sequence>
<dbReference type="FunFam" id="2.60.120.1440:FF:000001">
    <property type="entry name" value="Putative anti-sigma factor"/>
    <property type="match status" value="1"/>
</dbReference>
<keyword evidence="4" id="KW-1185">Reference proteome</keyword>
<evidence type="ECO:0000259" key="2">
    <source>
        <dbReference type="Pfam" id="PF16344"/>
    </source>
</evidence>
<dbReference type="Pfam" id="PF04773">
    <property type="entry name" value="FecR"/>
    <property type="match status" value="1"/>
</dbReference>
<dbReference type="InterPro" id="IPR012373">
    <property type="entry name" value="Ferrdict_sens_TM"/>
</dbReference>